<dbReference type="OrthoDB" id="4217619at2759"/>
<keyword evidence="4" id="KW-1185">Reference proteome</keyword>
<dbReference type="PANTHER" id="PTHR47389">
    <property type="entry name" value="OS09G0436400 PROTEIN"/>
    <property type="match status" value="1"/>
</dbReference>
<dbReference type="Pfam" id="PF17820">
    <property type="entry name" value="PDZ_6"/>
    <property type="match status" value="1"/>
</dbReference>
<dbReference type="InterPro" id="IPR041489">
    <property type="entry name" value="PDZ_6"/>
</dbReference>
<dbReference type="EMBL" id="RWGY01000029">
    <property type="protein sequence ID" value="TVU17872.1"/>
    <property type="molecule type" value="Genomic_DNA"/>
</dbReference>
<dbReference type="SUPFAM" id="SSF50494">
    <property type="entry name" value="Trypsin-like serine proteases"/>
    <property type="match status" value="1"/>
</dbReference>
<name>A0A5J9U2D5_9POAL</name>
<feature type="region of interest" description="Disordered" evidence="1">
    <location>
        <begin position="1"/>
        <end position="113"/>
    </location>
</feature>
<dbReference type="InterPro" id="IPR001478">
    <property type="entry name" value="PDZ"/>
</dbReference>
<dbReference type="InterPro" id="IPR009003">
    <property type="entry name" value="Peptidase_S1_PA"/>
</dbReference>
<feature type="compositionally biased region" description="Basic and acidic residues" evidence="1">
    <location>
        <begin position="72"/>
        <end position="85"/>
    </location>
</feature>
<feature type="domain" description="PDZ" evidence="2">
    <location>
        <begin position="398"/>
        <end position="429"/>
    </location>
</feature>
<dbReference type="Gene3D" id="2.30.42.10">
    <property type="match status" value="1"/>
</dbReference>
<protein>
    <recommendedName>
        <fullName evidence="2">PDZ domain-containing protein</fullName>
    </recommendedName>
</protein>
<dbReference type="SUPFAM" id="SSF50156">
    <property type="entry name" value="PDZ domain-like"/>
    <property type="match status" value="1"/>
</dbReference>
<dbReference type="Proteomes" id="UP000324897">
    <property type="component" value="Chromosome 7"/>
</dbReference>
<feature type="compositionally biased region" description="Low complexity" evidence="1">
    <location>
        <begin position="86"/>
        <end position="109"/>
    </location>
</feature>
<dbReference type="PROSITE" id="PS50106">
    <property type="entry name" value="PDZ"/>
    <property type="match status" value="1"/>
</dbReference>
<dbReference type="PANTHER" id="PTHR47389:SF5">
    <property type="entry name" value="OS09G0436700 PROTEIN"/>
    <property type="match status" value="1"/>
</dbReference>
<comment type="caution">
    <text evidence="3">The sequence shown here is derived from an EMBL/GenBank/DDBJ whole genome shotgun (WGS) entry which is preliminary data.</text>
</comment>
<sequence length="510" mass="56973">MAPTTTLEEGEGREAASKPLFLARRRAPRAGGMRLAPIAAYEERTEASSSRSHRRAKRKRRRDAKEKRKKSKVADNKKKTEHEEAAPSASAANEEEAACSSDASSAVSSPLRWPRRPCITKGPGVSLMADLDPEMETAYEEARLRFHEKQARHSKLVTLDQPVFRSSIVNEEFLPVRDSATQIFLKAGKAVLGLSSYVDGNLLSRSSGFLVEWDKASKSCTILTSAFLIRSKPPLDEWSSDTVEYAPNAEVVVHLLDKNETTVAAHLLHYDKHFNVALFKIDTYISVETPSFCTEVMYGHDGFVLGRNDDRFLKIDYVWCRRTGHGLEGASSWDDLSRIEIYSIFYFSQVLTHVENNWLMIWYSCIPRLHMGMKFSPIKFLDPARVERISIKCNIDTGLIVNEVSKGSAAEKIGVRNGDIIESLNGVSVATTVELENVLLSICQNEHAKGKLIGSTVDVKVGVFHTRKELQCTKKLTLKLSDDMEIFVRGTYYVPGRGGFSSGRSVMMLA</sequence>
<organism evidence="3 4">
    <name type="scientific">Eragrostis curvula</name>
    <name type="common">weeping love grass</name>
    <dbReference type="NCBI Taxonomy" id="38414"/>
    <lineage>
        <taxon>Eukaryota</taxon>
        <taxon>Viridiplantae</taxon>
        <taxon>Streptophyta</taxon>
        <taxon>Embryophyta</taxon>
        <taxon>Tracheophyta</taxon>
        <taxon>Spermatophyta</taxon>
        <taxon>Magnoliopsida</taxon>
        <taxon>Liliopsida</taxon>
        <taxon>Poales</taxon>
        <taxon>Poaceae</taxon>
        <taxon>PACMAD clade</taxon>
        <taxon>Chloridoideae</taxon>
        <taxon>Eragrostideae</taxon>
        <taxon>Eragrostidinae</taxon>
        <taxon>Eragrostis</taxon>
    </lineage>
</organism>
<evidence type="ECO:0000259" key="2">
    <source>
        <dbReference type="PROSITE" id="PS50106"/>
    </source>
</evidence>
<gene>
    <name evidence="3" type="ORF">EJB05_33932</name>
</gene>
<feature type="compositionally biased region" description="Basic residues" evidence="1">
    <location>
        <begin position="51"/>
        <end position="71"/>
    </location>
</feature>
<proteinExistence type="predicted"/>
<dbReference type="Gramene" id="TVU17872">
    <property type="protein sequence ID" value="TVU17872"/>
    <property type="gene ID" value="EJB05_33932"/>
</dbReference>
<evidence type="ECO:0000313" key="4">
    <source>
        <dbReference type="Proteomes" id="UP000324897"/>
    </source>
</evidence>
<evidence type="ECO:0000313" key="3">
    <source>
        <dbReference type="EMBL" id="TVU17872.1"/>
    </source>
</evidence>
<dbReference type="AlphaFoldDB" id="A0A5J9U2D5"/>
<dbReference type="InterPro" id="IPR036034">
    <property type="entry name" value="PDZ_sf"/>
</dbReference>
<evidence type="ECO:0000256" key="1">
    <source>
        <dbReference type="SAM" id="MobiDB-lite"/>
    </source>
</evidence>
<feature type="compositionally biased region" description="Low complexity" evidence="1">
    <location>
        <begin position="29"/>
        <end position="40"/>
    </location>
</feature>
<reference evidence="3 4" key="1">
    <citation type="journal article" date="2019" name="Sci. Rep.">
        <title>A high-quality genome of Eragrostis curvula grass provides insights into Poaceae evolution and supports new strategies to enhance forage quality.</title>
        <authorList>
            <person name="Carballo J."/>
            <person name="Santos B.A.C.M."/>
            <person name="Zappacosta D."/>
            <person name="Garbus I."/>
            <person name="Selva J.P."/>
            <person name="Gallo C.A."/>
            <person name="Diaz A."/>
            <person name="Albertini E."/>
            <person name="Caccamo M."/>
            <person name="Echenique V."/>
        </authorList>
    </citation>
    <scope>NUCLEOTIDE SEQUENCE [LARGE SCALE GENOMIC DNA]</scope>
    <source>
        <strain evidence="4">cv. Victoria</strain>
        <tissue evidence="3">Leaf</tissue>
    </source>
</reference>
<accession>A0A5J9U2D5</accession>